<proteinExistence type="predicted"/>
<gene>
    <name evidence="1" type="ORF">HNQ88_001848</name>
</gene>
<dbReference type="EMBL" id="JAVDQD010000002">
    <property type="protein sequence ID" value="MDR6238811.1"/>
    <property type="molecule type" value="Genomic_DNA"/>
</dbReference>
<evidence type="ECO:0000313" key="1">
    <source>
        <dbReference type="EMBL" id="MDR6238811.1"/>
    </source>
</evidence>
<keyword evidence="2" id="KW-1185">Reference proteome</keyword>
<evidence type="ECO:0000313" key="2">
    <source>
        <dbReference type="Proteomes" id="UP001185092"/>
    </source>
</evidence>
<sequence>MKTTELINKYDKSKGLSESDYSIILESDREDTVKELRKNPNRKFALDLLAFVIENRQKENYNIGDGENIMFASYLVGLHKQVEDCLVIWKAKTIDFDASCLVDIQLVVFAGVDITLEYLKNLNSDDSSEELFKYIQDCKKAGDFDEIDEYFSNENIPWWV</sequence>
<comment type="caution">
    <text evidence="1">The sequence shown here is derived from an EMBL/GenBank/DDBJ whole genome shotgun (WGS) entry which is preliminary data.</text>
</comment>
<dbReference type="RefSeq" id="WP_309938316.1">
    <property type="nucleotide sequence ID" value="NZ_AP025305.1"/>
</dbReference>
<dbReference type="Proteomes" id="UP001185092">
    <property type="component" value="Unassembled WGS sequence"/>
</dbReference>
<name>A0AAE4BRL8_9BACT</name>
<organism evidence="1 2">
    <name type="scientific">Aureibacter tunicatorum</name>
    <dbReference type="NCBI Taxonomy" id="866807"/>
    <lineage>
        <taxon>Bacteria</taxon>
        <taxon>Pseudomonadati</taxon>
        <taxon>Bacteroidota</taxon>
        <taxon>Cytophagia</taxon>
        <taxon>Cytophagales</taxon>
        <taxon>Persicobacteraceae</taxon>
        <taxon>Aureibacter</taxon>
    </lineage>
</organism>
<dbReference type="AlphaFoldDB" id="A0AAE4BRL8"/>
<reference evidence="1" key="1">
    <citation type="submission" date="2023-07" db="EMBL/GenBank/DDBJ databases">
        <title>Genomic Encyclopedia of Type Strains, Phase IV (KMG-IV): sequencing the most valuable type-strain genomes for metagenomic binning, comparative biology and taxonomic classification.</title>
        <authorList>
            <person name="Goeker M."/>
        </authorList>
    </citation>
    <scope>NUCLEOTIDE SEQUENCE</scope>
    <source>
        <strain evidence="1">DSM 26174</strain>
    </source>
</reference>
<accession>A0AAE4BRL8</accession>
<protein>
    <submittedName>
        <fullName evidence="1">Uncharacterized protein</fullName>
    </submittedName>
</protein>